<evidence type="ECO:0000313" key="1">
    <source>
        <dbReference type="EMBL" id="KUL31430.1"/>
    </source>
</evidence>
<reference evidence="1 2" key="1">
    <citation type="submission" date="2015-10" db="EMBL/GenBank/DDBJ databases">
        <authorList>
            <person name="Gilbert D.G."/>
        </authorList>
    </citation>
    <scope>NUCLEOTIDE SEQUENCE [LARGE SCALE GENOMIC DNA]</scope>
    <source>
        <strain evidence="1 2">NRRL B-16712</strain>
    </source>
</reference>
<keyword evidence="2" id="KW-1185">Reference proteome</keyword>
<organism evidence="1 2">
    <name type="scientific">Actinoplanes awajinensis subsp. mycoplanecinus</name>
    <dbReference type="NCBI Taxonomy" id="135947"/>
    <lineage>
        <taxon>Bacteria</taxon>
        <taxon>Bacillati</taxon>
        <taxon>Actinomycetota</taxon>
        <taxon>Actinomycetes</taxon>
        <taxon>Micromonosporales</taxon>
        <taxon>Micromonosporaceae</taxon>
        <taxon>Actinoplanes</taxon>
    </lineage>
</organism>
<dbReference type="Proteomes" id="UP000053244">
    <property type="component" value="Unassembled WGS sequence"/>
</dbReference>
<gene>
    <name evidence="1" type="ORF">ADL15_22100</name>
</gene>
<name>A0A101JQV2_9ACTN</name>
<dbReference type="AlphaFoldDB" id="A0A101JQV2"/>
<proteinExistence type="predicted"/>
<comment type="caution">
    <text evidence="1">The sequence shown here is derived from an EMBL/GenBank/DDBJ whole genome shotgun (WGS) entry which is preliminary data.</text>
</comment>
<accession>A0A101JQV2</accession>
<sequence>MQHHIPVPWLHRAWIGHRTVEGCLSASIGAIAEHQEPGAQYVYRQGPAKVLELALTQPAEVVIHLTIIGHHARPDRPADFRRGGPAVGSSA</sequence>
<dbReference type="EMBL" id="LLZH01000212">
    <property type="protein sequence ID" value="KUL31430.1"/>
    <property type="molecule type" value="Genomic_DNA"/>
</dbReference>
<evidence type="ECO:0000313" key="2">
    <source>
        <dbReference type="Proteomes" id="UP000053244"/>
    </source>
</evidence>
<protein>
    <submittedName>
        <fullName evidence="1">Uncharacterized protein</fullName>
    </submittedName>
</protein>